<gene>
    <name evidence="2" type="ORF">AaE_008516</name>
</gene>
<dbReference type="PANTHER" id="PTHR14209">
    <property type="entry name" value="ISOAMYL ACETATE-HYDROLYZING ESTERASE 1"/>
    <property type="match status" value="1"/>
</dbReference>
<sequence>MGFVAYRRPPLIVALGDSITQFGADPAFQGFQALLSQDYVRKADVLNRGLSGWTTRWWRHYLPQLVRECGDNAPVLVLIALGANDASLASGESHIRHVPLDEYRSNLREIVHELRTAFRECKFLFLTPPAVDNTKWNPTDKLNAVTETYAKACVEVASSLDIPVIDTWTATQGRWDLFRDGVHLNTQGNLLFHELIQSSIATAYPHLTPSALPLDYPDIPI</sequence>
<dbReference type="SUPFAM" id="SSF52266">
    <property type="entry name" value="SGNH hydrolase"/>
    <property type="match status" value="1"/>
</dbReference>
<dbReference type="InterPro" id="IPR045136">
    <property type="entry name" value="Iah1-like"/>
</dbReference>
<evidence type="ECO:0000259" key="1">
    <source>
        <dbReference type="Pfam" id="PF13472"/>
    </source>
</evidence>
<dbReference type="InterPro" id="IPR013830">
    <property type="entry name" value="SGNH_hydro"/>
</dbReference>
<dbReference type="CDD" id="cd01838">
    <property type="entry name" value="Isoamyl_acetate_hydrolase_like"/>
    <property type="match status" value="1"/>
</dbReference>
<dbReference type="Gene3D" id="3.40.50.1110">
    <property type="entry name" value="SGNH hydrolase"/>
    <property type="match status" value="1"/>
</dbReference>
<dbReference type="AlphaFoldDB" id="A0A6A5AD48"/>
<dbReference type="InterPro" id="IPR036514">
    <property type="entry name" value="SGNH_hydro_sf"/>
</dbReference>
<comment type="caution">
    <text evidence="2">The sequence shown here is derived from an EMBL/GenBank/DDBJ whole genome shotgun (WGS) entry which is preliminary data.</text>
</comment>
<protein>
    <recommendedName>
        <fullName evidence="1">SGNH hydrolase-type esterase domain-containing protein</fullName>
    </recommendedName>
</protein>
<proteinExistence type="predicted"/>
<dbReference type="PANTHER" id="PTHR14209:SF19">
    <property type="entry name" value="ISOAMYL ACETATE-HYDROLYZING ESTERASE 1 HOMOLOG"/>
    <property type="match status" value="1"/>
</dbReference>
<name>A0A6A5AD48_APHAT</name>
<reference evidence="2 3" key="1">
    <citation type="submission" date="2019-06" db="EMBL/GenBank/DDBJ databases">
        <title>Genomics analysis of Aphanomyces spp. identifies a new class of oomycete effector associated with host adaptation.</title>
        <authorList>
            <person name="Gaulin E."/>
        </authorList>
    </citation>
    <scope>NUCLEOTIDE SEQUENCE [LARGE SCALE GENOMIC DNA]</scope>
    <source>
        <strain evidence="2 3">E</strain>
    </source>
</reference>
<organism evidence="2 3">
    <name type="scientific">Aphanomyces astaci</name>
    <name type="common">Crayfish plague agent</name>
    <dbReference type="NCBI Taxonomy" id="112090"/>
    <lineage>
        <taxon>Eukaryota</taxon>
        <taxon>Sar</taxon>
        <taxon>Stramenopiles</taxon>
        <taxon>Oomycota</taxon>
        <taxon>Saprolegniomycetes</taxon>
        <taxon>Saprolegniales</taxon>
        <taxon>Verrucalvaceae</taxon>
        <taxon>Aphanomyces</taxon>
    </lineage>
</organism>
<accession>A0A6A5AD48</accession>
<dbReference type="Proteomes" id="UP000469452">
    <property type="component" value="Unassembled WGS sequence"/>
</dbReference>
<evidence type="ECO:0000313" key="3">
    <source>
        <dbReference type="Proteomes" id="UP000469452"/>
    </source>
</evidence>
<feature type="domain" description="SGNH hydrolase-type esterase" evidence="1">
    <location>
        <begin position="14"/>
        <end position="189"/>
    </location>
</feature>
<dbReference type="EMBL" id="VJMI01014349">
    <property type="protein sequence ID" value="KAF0743655.1"/>
    <property type="molecule type" value="Genomic_DNA"/>
</dbReference>
<dbReference type="VEuPathDB" id="FungiDB:H257_11299"/>
<evidence type="ECO:0000313" key="2">
    <source>
        <dbReference type="EMBL" id="KAF0743655.1"/>
    </source>
</evidence>
<dbReference type="Pfam" id="PF13472">
    <property type="entry name" value="Lipase_GDSL_2"/>
    <property type="match status" value="1"/>
</dbReference>